<comment type="caution">
    <text evidence="1">The sequence shown here is derived from an EMBL/GenBank/DDBJ whole genome shotgun (WGS) entry which is preliminary data.</text>
</comment>
<protein>
    <submittedName>
        <fullName evidence="1">Uncharacterized protein</fullName>
    </submittedName>
</protein>
<reference evidence="1" key="1">
    <citation type="submission" date="2023-04" db="EMBL/GenBank/DDBJ databases">
        <title>Black Yeasts Isolated from many extreme environments.</title>
        <authorList>
            <person name="Coleine C."/>
            <person name="Stajich J.E."/>
            <person name="Selbmann L."/>
        </authorList>
    </citation>
    <scope>NUCLEOTIDE SEQUENCE</scope>
    <source>
        <strain evidence="1">CCFEE 5312</strain>
    </source>
</reference>
<dbReference type="Proteomes" id="UP001271007">
    <property type="component" value="Unassembled WGS sequence"/>
</dbReference>
<name>A0AAJ0DAS8_9PEZI</name>
<proteinExistence type="predicted"/>
<evidence type="ECO:0000313" key="2">
    <source>
        <dbReference type="Proteomes" id="UP001271007"/>
    </source>
</evidence>
<keyword evidence="2" id="KW-1185">Reference proteome</keyword>
<organism evidence="1 2">
    <name type="scientific">Extremus antarcticus</name>
    <dbReference type="NCBI Taxonomy" id="702011"/>
    <lineage>
        <taxon>Eukaryota</taxon>
        <taxon>Fungi</taxon>
        <taxon>Dikarya</taxon>
        <taxon>Ascomycota</taxon>
        <taxon>Pezizomycotina</taxon>
        <taxon>Dothideomycetes</taxon>
        <taxon>Dothideomycetidae</taxon>
        <taxon>Mycosphaerellales</taxon>
        <taxon>Extremaceae</taxon>
        <taxon>Extremus</taxon>
    </lineage>
</organism>
<dbReference type="AlphaFoldDB" id="A0AAJ0DAS8"/>
<gene>
    <name evidence="1" type="ORF">LTR09_011976</name>
</gene>
<dbReference type="PANTHER" id="PTHR42085">
    <property type="entry name" value="F-BOX DOMAIN-CONTAINING PROTEIN"/>
    <property type="match status" value="1"/>
</dbReference>
<sequence length="276" mass="31875">MARSLKRLKKRVYTQDKPNAQHGPIQTSRLICLPAEIRNWIVELVVENWPARLRCVGLRENHAVAHNPPITTYYPFPRQPSFASTCKQMRHEVLSIFFGARRFELVSLDTLGAFDQVKLERWTKIARSSLWYLRKVRVNMHASWAWEYKIDIDVELTDAGELVVSHYSTCGDKGSYVPPYGFCTCIMARQARKVDKGYLGSPEDAPIIRLLKTWLEWRPATEQESIERNIQSRPFFFFFGGNSASRGYVDGIMPYTFQLVGGHANTVKIERSRSLE</sequence>
<evidence type="ECO:0000313" key="1">
    <source>
        <dbReference type="EMBL" id="KAK3046566.1"/>
    </source>
</evidence>
<dbReference type="InterPro" id="IPR038883">
    <property type="entry name" value="AN11006-like"/>
</dbReference>
<accession>A0AAJ0DAS8</accession>
<dbReference type="PANTHER" id="PTHR42085:SF1">
    <property type="entry name" value="F-BOX DOMAIN-CONTAINING PROTEIN"/>
    <property type="match status" value="1"/>
</dbReference>
<dbReference type="EMBL" id="JAWDJX010000087">
    <property type="protein sequence ID" value="KAK3046566.1"/>
    <property type="molecule type" value="Genomic_DNA"/>
</dbReference>